<dbReference type="AlphaFoldDB" id="A0A4E0R4Q9"/>
<evidence type="ECO:0000256" key="1">
    <source>
        <dbReference type="SAM" id="MobiDB-lite"/>
    </source>
</evidence>
<evidence type="ECO:0008006" key="5">
    <source>
        <dbReference type="Google" id="ProtNLM"/>
    </source>
</evidence>
<feature type="transmembrane region" description="Helical" evidence="2">
    <location>
        <begin position="295"/>
        <end position="319"/>
    </location>
</feature>
<evidence type="ECO:0000313" key="4">
    <source>
        <dbReference type="Proteomes" id="UP000230066"/>
    </source>
</evidence>
<dbReference type="Proteomes" id="UP000230066">
    <property type="component" value="Unassembled WGS sequence"/>
</dbReference>
<feature type="transmembrane region" description="Helical" evidence="2">
    <location>
        <begin position="574"/>
        <end position="594"/>
    </location>
</feature>
<feature type="transmembrane region" description="Helical" evidence="2">
    <location>
        <begin position="447"/>
        <end position="476"/>
    </location>
</feature>
<dbReference type="InterPro" id="IPR039720">
    <property type="entry name" value="TMEM94"/>
</dbReference>
<gene>
    <name evidence="3" type="ORF">D915_008929</name>
</gene>
<keyword evidence="4" id="KW-1185">Reference proteome</keyword>
<dbReference type="PANTHER" id="PTHR13219">
    <property type="entry name" value="TRANSMEMBRANE PROTEIN 94"/>
    <property type="match status" value="1"/>
</dbReference>
<dbReference type="SUPFAM" id="SSF81665">
    <property type="entry name" value="Calcium ATPase, transmembrane domain M"/>
    <property type="match status" value="1"/>
</dbReference>
<feature type="region of interest" description="Disordered" evidence="1">
    <location>
        <begin position="60"/>
        <end position="95"/>
    </location>
</feature>
<feature type="compositionally biased region" description="Polar residues" evidence="1">
    <location>
        <begin position="16"/>
        <end position="25"/>
    </location>
</feature>
<feature type="region of interest" description="Disordered" evidence="1">
    <location>
        <begin position="1"/>
        <end position="31"/>
    </location>
</feature>
<keyword evidence="2" id="KW-1133">Transmembrane helix</keyword>
<dbReference type="EMBL" id="JXXN02004758">
    <property type="protein sequence ID" value="THD20351.1"/>
    <property type="molecule type" value="Genomic_DNA"/>
</dbReference>
<evidence type="ECO:0000313" key="3">
    <source>
        <dbReference type="EMBL" id="THD20351.1"/>
    </source>
</evidence>
<feature type="transmembrane region" description="Helical" evidence="2">
    <location>
        <begin position="610"/>
        <end position="629"/>
    </location>
</feature>
<keyword evidence="2" id="KW-0812">Transmembrane</keyword>
<accession>A0A4E0R4Q9</accession>
<keyword evidence="2" id="KW-0472">Membrane</keyword>
<feature type="compositionally biased region" description="Low complexity" evidence="1">
    <location>
        <begin position="68"/>
        <end position="85"/>
    </location>
</feature>
<dbReference type="Gene3D" id="1.20.1110.10">
    <property type="entry name" value="Calcium-transporting ATPase, transmembrane domain"/>
    <property type="match status" value="1"/>
</dbReference>
<reference evidence="3" key="1">
    <citation type="submission" date="2019-03" db="EMBL/GenBank/DDBJ databases">
        <title>Improved annotation for the trematode Fasciola hepatica.</title>
        <authorList>
            <person name="Choi Y.-J."/>
            <person name="Martin J."/>
            <person name="Mitreva M."/>
        </authorList>
    </citation>
    <scope>NUCLEOTIDE SEQUENCE [LARGE SCALE GENOMIC DNA]</scope>
</reference>
<sequence length="662" mass="75144">MKNQGTRSPDGHWAFEQTNNPNSKLPQHHEILRRHSAPYLVAETTSEQFEISPYVAKSTETLRPQNNSSSSLSPSSSSSSTSTSSVHPDTEGHSDGYCGPRLSYYVTENKSRLPCGIDHIRPHLQNVDNVPLQVSLFTDCSTASIREMIRIRQEYGEIVCVVGSTYSVDSLRLMQCADVAVAIQPELPKPCNAFTADCDDKKHTDPIRPTTHDHRDSGFTHAQPTTRSDEVILENIPLNTLVETAQTKSVADLIHELDLTARLVCSLSPQILNLNRSGFYVYELIREAHASVSNLFFSVAFYWLAPVPFILVQLLLLMLGLPTMPFQMWTVPKLNANSSSFAETTLWLPPCWLRTHLIPFSDTLLLDSSDVHDNFSAPAEMRTIALAHMSSNIPCLVPEFGAGQWLWFVLLVIPLLSLSMLDRRVERNRPLREPPVKRGKWLTKRKIFRVGLITTARLLPSILVCVLSVMGLLWWAPGFEQCTELESLCTYDASNRTVELLEVNLARRRYDPAVQTCSARYRNEFYHTCFGRLAMLVGLVKDFAFSQLIYYLVLISMTYANFGQSIRKFRWSTNPSWCISIVVILFAQTSWFLLHGLHLNELLRDRPIRVLHSGIVAAGVMWCPILIILNEAISWKERRLIHTEHRLARLYFRTKLGMYSPV</sequence>
<dbReference type="InterPro" id="IPR023298">
    <property type="entry name" value="ATPase_P-typ_TM_dom_sf"/>
</dbReference>
<organism evidence="3 4">
    <name type="scientific">Fasciola hepatica</name>
    <name type="common">Liver fluke</name>
    <dbReference type="NCBI Taxonomy" id="6192"/>
    <lineage>
        <taxon>Eukaryota</taxon>
        <taxon>Metazoa</taxon>
        <taxon>Spiralia</taxon>
        <taxon>Lophotrochozoa</taxon>
        <taxon>Platyhelminthes</taxon>
        <taxon>Trematoda</taxon>
        <taxon>Digenea</taxon>
        <taxon>Plagiorchiida</taxon>
        <taxon>Echinostomata</taxon>
        <taxon>Echinostomatoidea</taxon>
        <taxon>Fasciolidae</taxon>
        <taxon>Fasciola</taxon>
    </lineage>
</organism>
<evidence type="ECO:0000256" key="2">
    <source>
        <dbReference type="SAM" id="Phobius"/>
    </source>
</evidence>
<protein>
    <recommendedName>
        <fullName evidence="5">Cation-transporting P-type ATPase C-terminal domain-containing protein</fullName>
    </recommendedName>
</protein>
<feature type="transmembrane region" description="Helical" evidence="2">
    <location>
        <begin position="404"/>
        <end position="421"/>
    </location>
</feature>
<dbReference type="PANTHER" id="PTHR13219:SF6">
    <property type="entry name" value="TRANSMEMBRANE PROTEIN 94"/>
    <property type="match status" value="1"/>
</dbReference>
<comment type="caution">
    <text evidence="3">The sequence shown here is derived from an EMBL/GenBank/DDBJ whole genome shotgun (WGS) entry which is preliminary data.</text>
</comment>
<name>A0A4E0R4Q9_FASHE</name>
<feature type="transmembrane region" description="Helical" evidence="2">
    <location>
        <begin position="543"/>
        <end position="562"/>
    </location>
</feature>
<proteinExistence type="predicted"/>